<dbReference type="Pfam" id="PF00781">
    <property type="entry name" value="DAGK_cat"/>
    <property type="match status" value="1"/>
</dbReference>
<accession>A0A1L3J3P8</accession>
<evidence type="ECO:0000313" key="7">
    <source>
        <dbReference type="Proteomes" id="UP000182510"/>
    </source>
</evidence>
<keyword evidence="1" id="KW-0808">Transferase</keyword>
<dbReference type="SMART" id="SM00046">
    <property type="entry name" value="DAGKc"/>
    <property type="match status" value="1"/>
</dbReference>
<dbReference type="InterPro" id="IPR045540">
    <property type="entry name" value="YegS/DAGK_C"/>
</dbReference>
<dbReference type="Gene3D" id="3.40.50.10330">
    <property type="entry name" value="Probable inorganic polyphosphate/atp-NAD kinase, domain 1"/>
    <property type="match status" value="1"/>
</dbReference>
<dbReference type="GO" id="GO:0016301">
    <property type="term" value="F:kinase activity"/>
    <property type="evidence" value="ECO:0007669"/>
    <property type="project" value="UniProtKB-KW"/>
</dbReference>
<keyword evidence="3 6" id="KW-0418">Kinase</keyword>
<dbReference type="InterPro" id="IPR016064">
    <property type="entry name" value="NAD/diacylglycerol_kinase_sf"/>
</dbReference>
<dbReference type="PROSITE" id="PS50146">
    <property type="entry name" value="DAGK"/>
    <property type="match status" value="1"/>
</dbReference>
<keyword evidence="2" id="KW-0547">Nucleotide-binding</keyword>
<dbReference type="Proteomes" id="UP000182510">
    <property type="component" value="Chromosome"/>
</dbReference>
<dbReference type="EMBL" id="CP018153">
    <property type="protein sequence ID" value="APG59751.1"/>
    <property type="molecule type" value="Genomic_DNA"/>
</dbReference>
<gene>
    <name evidence="6" type="ORF">LPB144_04680</name>
</gene>
<dbReference type="GO" id="GO:0008654">
    <property type="term" value="P:phospholipid biosynthetic process"/>
    <property type="evidence" value="ECO:0007669"/>
    <property type="project" value="InterPro"/>
</dbReference>
<evidence type="ECO:0000256" key="1">
    <source>
        <dbReference type="ARBA" id="ARBA00022679"/>
    </source>
</evidence>
<keyword evidence="7" id="KW-1185">Reference proteome</keyword>
<reference evidence="6 7" key="1">
    <citation type="submission" date="2016-11" db="EMBL/GenBank/DDBJ databases">
        <title>Gramella sp. LPB0144 isolated from marine environment.</title>
        <authorList>
            <person name="Kim E."/>
            <person name="Yi H."/>
        </authorList>
    </citation>
    <scope>NUCLEOTIDE SEQUENCE [LARGE SCALE GENOMIC DNA]</scope>
    <source>
        <strain evidence="6 7">LPB0144</strain>
    </source>
</reference>
<dbReference type="OrthoDB" id="9786026at2"/>
<name>A0A1L3J3P8_9FLAO</name>
<evidence type="ECO:0000256" key="2">
    <source>
        <dbReference type="ARBA" id="ARBA00022741"/>
    </source>
</evidence>
<sequence length="290" mass="32212">MNFKEVLLVVNPISGDIEKDKIISEVQHQLARKNASYHYFKTKGENDIKDIRSLVEKEKIDRVIVAGGDGTINMVAEAIKDFDLSLGIIPAGSANGLALNLNIPKILARQVEVALGDNYIDLDILCLNDIICLHMSDLGINAELIENYDASSFRGKFGYLIQSVPTLIKSEYPYRFNIRTENGERSEDAVLLGVANANKYGTGANVNPKGEPDDGVFEILIFKKLNFMEILKTLRNEVELDPSIVEIIPAREAHISCKKPVAFQIDGEFIGKETSIDIKILNKKLRIAIP</sequence>
<dbReference type="InterPro" id="IPR001206">
    <property type="entry name" value="Diacylglycerol_kinase_cat_dom"/>
</dbReference>
<dbReference type="PANTHER" id="PTHR12358">
    <property type="entry name" value="SPHINGOSINE KINASE"/>
    <property type="match status" value="1"/>
</dbReference>
<evidence type="ECO:0000256" key="3">
    <source>
        <dbReference type="ARBA" id="ARBA00022777"/>
    </source>
</evidence>
<organism evidence="6 7">
    <name type="scientific">Christiangramia salexigens</name>
    <dbReference type="NCBI Taxonomy" id="1913577"/>
    <lineage>
        <taxon>Bacteria</taxon>
        <taxon>Pseudomonadati</taxon>
        <taxon>Bacteroidota</taxon>
        <taxon>Flavobacteriia</taxon>
        <taxon>Flavobacteriales</taxon>
        <taxon>Flavobacteriaceae</taxon>
        <taxon>Christiangramia</taxon>
    </lineage>
</organism>
<dbReference type="AlphaFoldDB" id="A0A1L3J3P8"/>
<evidence type="ECO:0000313" key="6">
    <source>
        <dbReference type="EMBL" id="APG59751.1"/>
    </source>
</evidence>
<dbReference type="Pfam" id="PF19279">
    <property type="entry name" value="YegS_C"/>
    <property type="match status" value="1"/>
</dbReference>
<dbReference type="InterPro" id="IPR017438">
    <property type="entry name" value="ATP-NAD_kinase_N"/>
</dbReference>
<dbReference type="InterPro" id="IPR005218">
    <property type="entry name" value="Diacylglycerol/lipid_kinase"/>
</dbReference>
<proteinExistence type="predicted"/>
<evidence type="ECO:0000256" key="4">
    <source>
        <dbReference type="ARBA" id="ARBA00022840"/>
    </source>
</evidence>
<dbReference type="SUPFAM" id="SSF111331">
    <property type="entry name" value="NAD kinase/diacylglycerol kinase-like"/>
    <property type="match status" value="1"/>
</dbReference>
<dbReference type="GO" id="GO:0005524">
    <property type="term" value="F:ATP binding"/>
    <property type="evidence" value="ECO:0007669"/>
    <property type="project" value="UniProtKB-KW"/>
</dbReference>
<dbReference type="PANTHER" id="PTHR12358:SF54">
    <property type="entry name" value="SPHINGOSINE KINASE RELATED PROTEIN"/>
    <property type="match status" value="1"/>
</dbReference>
<dbReference type="KEGG" id="grl:LPB144_04680"/>
<dbReference type="NCBIfam" id="TIGR00147">
    <property type="entry name" value="YegS/Rv2252/BmrU family lipid kinase"/>
    <property type="match status" value="1"/>
</dbReference>
<dbReference type="STRING" id="1913577.LPB144_04680"/>
<keyword evidence="4" id="KW-0067">ATP-binding</keyword>
<evidence type="ECO:0000259" key="5">
    <source>
        <dbReference type="PROSITE" id="PS50146"/>
    </source>
</evidence>
<protein>
    <submittedName>
        <fullName evidence="6">Diacylglycerol kinase</fullName>
    </submittedName>
</protein>
<feature type="domain" description="DAGKc" evidence="5">
    <location>
        <begin position="1"/>
        <end position="131"/>
    </location>
</feature>
<dbReference type="Gene3D" id="2.60.200.40">
    <property type="match status" value="1"/>
</dbReference>
<dbReference type="InterPro" id="IPR050187">
    <property type="entry name" value="Lipid_Phosphate_FormReg"/>
</dbReference>
<dbReference type="RefSeq" id="WP_072552403.1">
    <property type="nucleotide sequence ID" value="NZ_CP018153.1"/>
</dbReference>